<evidence type="ECO:0000256" key="8">
    <source>
        <dbReference type="SAM" id="Phobius"/>
    </source>
</evidence>
<dbReference type="PANTHER" id="PTHR21421:SF29">
    <property type="entry name" value="GUSTATORY RECEPTOR 5A FOR TREHALOSE-RELATED"/>
    <property type="match status" value="1"/>
</dbReference>
<reference evidence="9" key="1">
    <citation type="submission" date="2020-08" db="EMBL/GenBank/DDBJ databases">
        <title>Genome sequencing and assembly of the red palm weevil Rhynchophorus ferrugineus.</title>
        <authorList>
            <person name="Dias G.B."/>
            <person name="Bergman C.M."/>
            <person name="Manee M."/>
        </authorList>
    </citation>
    <scope>NUCLEOTIDE SEQUENCE</scope>
    <source>
        <strain evidence="9">AA-2017</strain>
        <tissue evidence="9">Whole larva</tissue>
    </source>
</reference>
<dbReference type="InterPro" id="IPR009318">
    <property type="entry name" value="Gustatory_rcpt"/>
</dbReference>
<keyword evidence="6 8" id="KW-0472">Membrane</keyword>
<dbReference type="GO" id="GO:0050916">
    <property type="term" value="P:sensory perception of sweet taste"/>
    <property type="evidence" value="ECO:0007669"/>
    <property type="project" value="UniProtKB-ARBA"/>
</dbReference>
<keyword evidence="10" id="KW-1185">Reference proteome</keyword>
<evidence type="ECO:0008006" key="11">
    <source>
        <dbReference type="Google" id="ProtNLM"/>
    </source>
</evidence>
<comment type="subcellular location">
    <subcellularLocation>
        <location evidence="1">Cell membrane</location>
        <topology evidence="1">Multi-pass membrane protein</topology>
    </subcellularLocation>
</comment>
<evidence type="ECO:0000256" key="1">
    <source>
        <dbReference type="ARBA" id="ARBA00004651"/>
    </source>
</evidence>
<sequence length="409" mass="48431">MGRGVRDSVSFYIGTEMGKTKGARKLRFRYRHNSFRDDMKLLMTLFEYFWIFPLRGKFLSAVFNFFLYVASFKIHYHIFYRWSFTVTTYIGYFLINTECLILMAYFMYLASKWSLISRQFDYIDRTMKNYEELDFYPKRIFNIFITAGILYILVYFILTIIQFYTAGILFNWSKSSFPQVISDVVIAVILTEDVLYQFNNSFDFKVTYLQKLFVCSFKELPIIFVSIYFSARLRQIRRRINFMSKVRIDNVHVWRTITQDYTNLSRLCRLLNSSLGFLIVVAYLLNMFYLLLQSFVAIAVSYTYEIHFKRILSCFKLTLMLARVSLLCHYGGSVHTENENIIDALVSVPSDIYNSEIDRLLLHASSGTMILTGMNFFKVRRSLLLSMANALVTYELVIIQFVQNFNQLE</sequence>
<dbReference type="GO" id="GO:0005886">
    <property type="term" value="C:plasma membrane"/>
    <property type="evidence" value="ECO:0007669"/>
    <property type="project" value="UniProtKB-SubCell"/>
</dbReference>
<comment type="similarity">
    <text evidence="2">Belongs to the insect chemoreceptor superfamily. Gustatory receptor (GR) family. Gr5a subfamily.</text>
</comment>
<keyword evidence="5 8" id="KW-1133">Transmembrane helix</keyword>
<evidence type="ECO:0000256" key="6">
    <source>
        <dbReference type="ARBA" id="ARBA00023136"/>
    </source>
</evidence>
<feature type="transmembrane region" description="Helical" evidence="8">
    <location>
        <begin position="48"/>
        <end position="70"/>
    </location>
</feature>
<dbReference type="EMBL" id="JAACXV010013659">
    <property type="protein sequence ID" value="KAF7272878.1"/>
    <property type="molecule type" value="Genomic_DNA"/>
</dbReference>
<protein>
    <recommendedName>
        <fullName evidence="11">Gustatory receptor</fullName>
    </recommendedName>
</protein>
<comment type="caution">
    <text evidence="9">The sequence shown here is derived from an EMBL/GenBank/DDBJ whole genome shotgun (WGS) entry which is preliminary data.</text>
</comment>
<accession>A0A834M6Y3</accession>
<evidence type="ECO:0000256" key="7">
    <source>
        <dbReference type="ARBA" id="ARBA00023170"/>
    </source>
</evidence>
<name>A0A834M6Y3_RHYFE</name>
<organism evidence="9 10">
    <name type="scientific">Rhynchophorus ferrugineus</name>
    <name type="common">Red palm weevil</name>
    <name type="synonym">Curculio ferrugineus</name>
    <dbReference type="NCBI Taxonomy" id="354439"/>
    <lineage>
        <taxon>Eukaryota</taxon>
        <taxon>Metazoa</taxon>
        <taxon>Ecdysozoa</taxon>
        <taxon>Arthropoda</taxon>
        <taxon>Hexapoda</taxon>
        <taxon>Insecta</taxon>
        <taxon>Pterygota</taxon>
        <taxon>Neoptera</taxon>
        <taxon>Endopterygota</taxon>
        <taxon>Coleoptera</taxon>
        <taxon>Polyphaga</taxon>
        <taxon>Cucujiformia</taxon>
        <taxon>Curculionidae</taxon>
        <taxon>Dryophthorinae</taxon>
        <taxon>Rhynchophorus</taxon>
    </lineage>
</organism>
<proteinExistence type="inferred from homology"/>
<dbReference type="OrthoDB" id="5800391at2759"/>
<evidence type="ECO:0000256" key="5">
    <source>
        <dbReference type="ARBA" id="ARBA00022989"/>
    </source>
</evidence>
<dbReference type="PANTHER" id="PTHR21421">
    <property type="entry name" value="GUSTATORY RECEPTOR"/>
    <property type="match status" value="1"/>
</dbReference>
<keyword evidence="3" id="KW-1003">Cell membrane</keyword>
<feature type="transmembrane region" description="Helical" evidence="8">
    <location>
        <begin position="82"/>
        <end position="108"/>
    </location>
</feature>
<gene>
    <name evidence="9" type="ORF">GWI33_014356</name>
</gene>
<evidence type="ECO:0000313" key="9">
    <source>
        <dbReference type="EMBL" id="KAF7272878.1"/>
    </source>
</evidence>
<evidence type="ECO:0000256" key="2">
    <source>
        <dbReference type="ARBA" id="ARBA00005327"/>
    </source>
</evidence>
<evidence type="ECO:0000256" key="3">
    <source>
        <dbReference type="ARBA" id="ARBA00022475"/>
    </source>
</evidence>
<evidence type="ECO:0000256" key="4">
    <source>
        <dbReference type="ARBA" id="ARBA00022692"/>
    </source>
</evidence>
<evidence type="ECO:0000313" key="10">
    <source>
        <dbReference type="Proteomes" id="UP000625711"/>
    </source>
</evidence>
<keyword evidence="7" id="KW-0675">Receptor</keyword>
<feature type="transmembrane region" description="Helical" evidence="8">
    <location>
        <begin position="140"/>
        <end position="164"/>
    </location>
</feature>
<dbReference type="GO" id="GO:0008527">
    <property type="term" value="F:taste receptor activity"/>
    <property type="evidence" value="ECO:0007669"/>
    <property type="project" value="InterPro"/>
</dbReference>
<dbReference type="Proteomes" id="UP000625711">
    <property type="component" value="Unassembled WGS sequence"/>
</dbReference>
<dbReference type="Pfam" id="PF06151">
    <property type="entry name" value="Trehalose_recp"/>
    <property type="match status" value="1"/>
</dbReference>
<keyword evidence="4 8" id="KW-0812">Transmembrane</keyword>
<feature type="transmembrane region" description="Helical" evidence="8">
    <location>
        <begin position="208"/>
        <end position="229"/>
    </location>
</feature>
<dbReference type="AlphaFoldDB" id="A0A834M6Y3"/>
<feature type="transmembrane region" description="Helical" evidence="8">
    <location>
        <begin position="275"/>
        <end position="300"/>
    </location>
</feature>